<dbReference type="AlphaFoldDB" id="A0A7X0MY83"/>
<comment type="caution">
    <text evidence="2">The sequence shown here is derived from an EMBL/GenBank/DDBJ whole genome shotgun (WGS) entry which is preliminary data.</text>
</comment>
<dbReference type="RefSeq" id="WP_166845190.1">
    <property type="nucleotide sequence ID" value="NZ_JAAONY010000002.1"/>
</dbReference>
<organism evidence="2 3">
    <name type="scientific">Pseudoteredinibacter isoporae</name>
    <dbReference type="NCBI Taxonomy" id="570281"/>
    <lineage>
        <taxon>Bacteria</taxon>
        <taxon>Pseudomonadati</taxon>
        <taxon>Pseudomonadota</taxon>
        <taxon>Gammaproteobacteria</taxon>
        <taxon>Cellvibrionales</taxon>
        <taxon>Cellvibrionaceae</taxon>
        <taxon>Pseudoteredinibacter</taxon>
    </lineage>
</organism>
<dbReference type="PANTHER" id="PTHR45036">
    <property type="entry name" value="METHYLTRANSFERASE LIKE 7B"/>
    <property type="match status" value="1"/>
</dbReference>
<dbReference type="EMBL" id="JACHHT010000002">
    <property type="protein sequence ID" value="MBB6522799.1"/>
    <property type="molecule type" value="Genomic_DNA"/>
</dbReference>
<dbReference type="SUPFAM" id="SSF53335">
    <property type="entry name" value="S-adenosyl-L-methionine-dependent methyltransferases"/>
    <property type="match status" value="1"/>
</dbReference>
<dbReference type="GO" id="GO:0032259">
    <property type="term" value="P:methylation"/>
    <property type="evidence" value="ECO:0007669"/>
    <property type="project" value="UniProtKB-KW"/>
</dbReference>
<dbReference type="CDD" id="cd02440">
    <property type="entry name" value="AdoMet_MTases"/>
    <property type="match status" value="1"/>
</dbReference>
<reference evidence="2 3" key="1">
    <citation type="submission" date="2020-08" db="EMBL/GenBank/DDBJ databases">
        <title>Genomic Encyclopedia of Type Strains, Phase IV (KMG-IV): sequencing the most valuable type-strain genomes for metagenomic binning, comparative biology and taxonomic classification.</title>
        <authorList>
            <person name="Goeker M."/>
        </authorList>
    </citation>
    <scope>NUCLEOTIDE SEQUENCE [LARGE SCALE GENOMIC DNA]</scope>
    <source>
        <strain evidence="2 3">DSM 22368</strain>
    </source>
</reference>
<keyword evidence="2" id="KW-0489">Methyltransferase</keyword>
<dbReference type="PANTHER" id="PTHR45036:SF1">
    <property type="entry name" value="METHYLTRANSFERASE LIKE 7A"/>
    <property type="match status" value="1"/>
</dbReference>
<feature type="domain" description="Methyltransferase type 11" evidence="1">
    <location>
        <begin position="38"/>
        <end position="134"/>
    </location>
</feature>
<dbReference type="InterPro" id="IPR052356">
    <property type="entry name" value="Thiol_S-MT"/>
</dbReference>
<dbReference type="Pfam" id="PF08241">
    <property type="entry name" value="Methyltransf_11"/>
    <property type="match status" value="1"/>
</dbReference>
<name>A0A7X0MY83_9GAMM</name>
<protein>
    <submittedName>
        <fullName evidence="2">Ubiquinone/menaquinone biosynthesis C-methylase UbiE</fullName>
    </submittedName>
</protein>
<sequence length="206" mass="23447">MSIYDRYLLPHLLDLACNTKPVRYQRRKVVPQAHGRVLEIGMGSGLNLPYYNADNVEMIWGLEPSEGMREKAQKNLAHSPLNVEWLDLPGEEIPLEDNSADSIVLTFTLCTIPGWQQALEQMRRVLKPGGDLLFAEHGRAPDHKVRARQDRYNPTWKKFAGGCNMNRPIVEMISDSGFQIKQLDSAYLPSTPKVLGFNYWGRAVIR</sequence>
<dbReference type="InterPro" id="IPR013216">
    <property type="entry name" value="Methyltransf_11"/>
</dbReference>
<accession>A0A7X0MY83</accession>
<dbReference type="Proteomes" id="UP000528457">
    <property type="component" value="Unassembled WGS sequence"/>
</dbReference>
<gene>
    <name evidence="2" type="ORF">HNR48_003084</name>
</gene>
<evidence type="ECO:0000313" key="2">
    <source>
        <dbReference type="EMBL" id="MBB6522799.1"/>
    </source>
</evidence>
<dbReference type="InParanoid" id="A0A7X0MY83"/>
<dbReference type="InterPro" id="IPR029063">
    <property type="entry name" value="SAM-dependent_MTases_sf"/>
</dbReference>
<keyword evidence="2" id="KW-0830">Ubiquinone</keyword>
<dbReference type="GO" id="GO:0008757">
    <property type="term" value="F:S-adenosylmethionine-dependent methyltransferase activity"/>
    <property type="evidence" value="ECO:0007669"/>
    <property type="project" value="InterPro"/>
</dbReference>
<evidence type="ECO:0000259" key="1">
    <source>
        <dbReference type="Pfam" id="PF08241"/>
    </source>
</evidence>
<proteinExistence type="predicted"/>
<dbReference type="Gene3D" id="3.40.50.150">
    <property type="entry name" value="Vaccinia Virus protein VP39"/>
    <property type="match status" value="1"/>
</dbReference>
<keyword evidence="3" id="KW-1185">Reference proteome</keyword>
<evidence type="ECO:0000313" key="3">
    <source>
        <dbReference type="Proteomes" id="UP000528457"/>
    </source>
</evidence>
<keyword evidence="2" id="KW-0808">Transferase</keyword>